<evidence type="ECO:0000313" key="8">
    <source>
        <dbReference type="Proteomes" id="UP000546701"/>
    </source>
</evidence>
<comment type="caution">
    <text evidence="7">The sequence shown here is derived from an EMBL/GenBank/DDBJ whole genome shotgun (WGS) entry which is preliminary data.</text>
</comment>
<dbReference type="InterPro" id="IPR000819">
    <property type="entry name" value="Peptidase_M17_C"/>
</dbReference>
<dbReference type="RefSeq" id="WP_157175601.1">
    <property type="nucleotide sequence ID" value="NZ_BMJP01000001.1"/>
</dbReference>
<gene>
    <name evidence="7" type="ORF">FHS99_001948</name>
</gene>
<reference evidence="7 8" key="1">
    <citation type="submission" date="2020-08" db="EMBL/GenBank/DDBJ databases">
        <title>Genomic Encyclopedia of Type Strains, Phase IV (KMG-IV): sequencing the most valuable type-strain genomes for metagenomic binning, comparative biology and taxonomic classification.</title>
        <authorList>
            <person name="Goeker M."/>
        </authorList>
    </citation>
    <scope>NUCLEOTIDE SEQUENCE [LARGE SCALE GENOMIC DNA]</scope>
    <source>
        <strain evidence="7 8">DSM 103336</strain>
    </source>
</reference>
<dbReference type="GO" id="GO:0030145">
    <property type="term" value="F:manganese ion binding"/>
    <property type="evidence" value="ECO:0007669"/>
    <property type="project" value="InterPro"/>
</dbReference>
<dbReference type="Proteomes" id="UP000546701">
    <property type="component" value="Unassembled WGS sequence"/>
</dbReference>
<proteinExistence type="inferred from homology"/>
<evidence type="ECO:0000313" key="7">
    <source>
        <dbReference type="EMBL" id="MBB5729463.1"/>
    </source>
</evidence>
<dbReference type="PRINTS" id="PR00481">
    <property type="entry name" value="LAMNOPPTDASE"/>
</dbReference>
<evidence type="ECO:0000256" key="3">
    <source>
        <dbReference type="ARBA" id="ARBA00022670"/>
    </source>
</evidence>
<dbReference type="CDD" id="cd00433">
    <property type="entry name" value="Peptidase_M17"/>
    <property type="match status" value="1"/>
</dbReference>
<dbReference type="PANTHER" id="PTHR11963">
    <property type="entry name" value="LEUCINE AMINOPEPTIDASE-RELATED"/>
    <property type="match status" value="1"/>
</dbReference>
<evidence type="ECO:0000256" key="1">
    <source>
        <dbReference type="ARBA" id="ARBA00009528"/>
    </source>
</evidence>
<keyword evidence="3" id="KW-0645">Protease</keyword>
<evidence type="ECO:0000256" key="4">
    <source>
        <dbReference type="ARBA" id="ARBA00022801"/>
    </source>
</evidence>
<organism evidence="7 8">
    <name type="scientific">Sphingomonas prati</name>
    <dbReference type="NCBI Taxonomy" id="1843237"/>
    <lineage>
        <taxon>Bacteria</taxon>
        <taxon>Pseudomonadati</taxon>
        <taxon>Pseudomonadota</taxon>
        <taxon>Alphaproteobacteria</taxon>
        <taxon>Sphingomonadales</taxon>
        <taxon>Sphingomonadaceae</taxon>
        <taxon>Sphingomonas</taxon>
    </lineage>
</organism>
<evidence type="ECO:0000259" key="6">
    <source>
        <dbReference type="PROSITE" id="PS00631"/>
    </source>
</evidence>
<dbReference type="Gene3D" id="3.40.630.10">
    <property type="entry name" value="Zn peptidases"/>
    <property type="match status" value="1"/>
</dbReference>
<dbReference type="GO" id="GO:0005737">
    <property type="term" value="C:cytoplasm"/>
    <property type="evidence" value="ECO:0007669"/>
    <property type="project" value="InterPro"/>
</dbReference>
<dbReference type="AlphaFoldDB" id="A0A7W9BSS7"/>
<sequence>MTDFASLLLPDRGQPAHGIQLIQPAQLDDWVATQPERTRVAVTTAQFTGKPGSVVILPGHKPDEWSVVAGSDGSDDPWQLAALAAALPAGHYRFHDDVPAAATLGWLLAHHRFDRYRSTGDPIPQRILLTRRPAEIDAMVSLAAATALVRDLVDTPASDMGPADLAAQVERVAARFQASLTVTQGDDLARGFPMVAAVGRAAVPARAPRMIELLWGDPTHPRIAIVGKGVVFDSGGLNIKPTSGMLMMKKDMGGAAHALALAMLVMEAQLPVRLHLLIPAVENAIAGDAFRPGDVLASRKGLSVEIGNTDAEGRLVLGDALTRAGEDTPELILDFATLTGAARVALGPDLPALFANNDALADALIAAGTATADPVWRMPLWAPYNDMLKSGIADINNAGEGGLAGAVTAALFLQRFVSADIPWAHFDTFAWRPTARPGRPKGGEALGLRAAWRYLFNRFGAPKTNMTGTQSDPT</sequence>
<dbReference type="Pfam" id="PF00883">
    <property type="entry name" value="Peptidase_M17"/>
    <property type="match status" value="1"/>
</dbReference>
<keyword evidence="4 7" id="KW-0378">Hydrolase</keyword>
<dbReference type="SUPFAM" id="SSF53187">
    <property type="entry name" value="Zn-dependent exopeptidases"/>
    <property type="match status" value="1"/>
</dbReference>
<dbReference type="Pfam" id="PF21337">
    <property type="entry name" value="Peptidase_M17_N_1"/>
    <property type="match status" value="1"/>
</dbReference>
<dbReference type="InterPro" id="IPR048816">
    <property type="entry name" value="Peptidase_M17_N_1"/>
</dbReference>
<dbReference type="PROSITE" id="PS00631">
    <property type="entry name" value="CYTOSOL_AP"/>
    <property type="match status" value="1"/>
</dbReference>
<dbReference type="InterPro" id="IPR011356">
    <property type="entry name" value="Leucine_aapep/pepB"/>
</dbReference>
<dbReference type="GO" id="GO:0006508">
    <property type="term" value="P:proteolysis"/>
    <property type="evidence" value="ECO:0007669"/>
    <property type="project" value="UniProtKB-KW"/>
</dbReference>
<feature type="domain" description="Cytosol aminopeptidase" evidence="6">
    <location>
        <begin position="308"/>
        <end position="315"/>
    </location>
</feature>
<dbReference type="InterPro" id="IPR043472">
    <property type="entry name" value="Macro_dom-like"/>
</dbReference>
<dbReference type="OrthoDB" id="9809354at2"/>
<keyword evidence="2 7" id="KW-0031">Aminopeptidase</keyword>
<dbReference type="GO" id="GO:0070006">
    <property type="term" value="F:metalloaminopeptidase activity"/>
    <property type="evidence" value="ECO:0007669"/>
    <property type="project" value="InterPro"/>
</dbReference>
<comment type="similarity">
    <text evidence="1">Belongs to the peptidase M17 family.</text>
</comment>
<dbReference type="PANTHER" id="PTHR11963:SF20">
    <property type="entry name" value="PEPTIDASE B"/>
    <property type="match status" value="1"/>
</dbReference>
<evidence type="ECO:0000256" key="2">
    <source>
        <dbReference type="ARBA" id="ARBA00022438"/>
    </source>
</evidence>
<dbReference type="Gene3D" id="3.40.220.10">
    <property type="entry name" value="Leucine Aminopeptidase, subunit E, domain 1"/>
    <property type="match status" value="1"/>
</dbReference>
<keyword evidence="5" id="KW-0464">Manganese</keyword>
<dbReference type="EMBL" id="JACIJR010000004">
    <property type="protein sequence ID" value="MBB5729463.1"/>
    <property type="molecule type" value="Genomic_DNA"/>
</dbReference>
<dbReference type="EC" id="3.4.11.1" evidence="7"/>
<keyword evidence="8" id="KW-1185">Reference proteome</keyword>
<accession>A0A7W9BSS7</accession>
<protein>
    <submittedName>
        <fullName evidence="7">Leucyl aminopeptidase</fullName>
        <ecNumber evidence="7">3.4.11.1</ecNumber>
    </submittedName>
</protein>
<name>A0A7W9BSS7_9SPHN</name>
<evidence type="ECO:0000256" key="5">
    <source>
        <dbReference type="ARBA" id="ARBA00023211"/>
    </source>
</evidence>